<feature type="transmembrane region" description="Helical" evidence="6">
    <location>
        <begin position="478"/>
        <end position="499"/>
    </location>
</feature>
<evidence type="ECO:0000313" key="7">
    <source>
        <dbReference type="EMBL" id="GAV71369.1"/>
    </source>
</evidence>
<comment type="subcellular location">
    <subcellularLocation>
        <location evidence="1">Membrane</location>
        <topology evidence="1">Multi-pass membrane protein</topology>
    </subcellularLocation>
</comment>
<keyword evidence="8" id="KW-1185">Reference proteome</keyword>
<organism evidence="7 8">
    <name type="scientific">Cephalotus follicularis</name>
    <name type="common">Albany pitcher plant</name>
    <dbReference type="NCBI Taxonomy" id="3775"/>
    <lineage>
        <taxon>Eukaryota</taxon>
        <taxon>Viridiplantae</taxon>
        <taxon>Streptophyta</taxon>
        <taxon>Embryophyta</taxon>
        <taxon>Tracheophyta</taxon>
        <taxon>Spermatophyta</taxon>
        <taxon>Magnoliopsida</taxon>
        <taxon>eudicotyledons</taxon>
        <taxon>Gunneridae</taxon>
        <taxon>Pentapetalae</taxon>
        <taxon>rosids</taxon>
        <taxon>fabids</taxon>
        <taxon>Oxalidales</taxon>
        <taxon>Cephalotaceae</taxon>
        <taxon>Cephalotus</taxon>
    </lineage>
</organism>
<name>A0A1Q3BTT4_CEPFO</name>
<evidence type="ECO:0000313" key="8">
    <source>
        <dbReference type="Proteomes" id="UP000187406"/>
    </source>
</evidence>
<keyword evidence="3 6" id="KW-0812">Transmembrane</keyword>
<dbReference type="Pfam" id="PF00854">
    <property type="entry name" value="PTR2"/>
    <property type="match status" value="1"/>
</dbReference>
<dbReference type="PANTHER" id="PTHR11654">
    <property type="entry name" value="OLIGOPEPTIDE TRANSPORTER-RELATED"/>
    <property type="match status" value="1"/>
</dbReference>
<feature type="transmembrane region" description="Helical" evidence="6">
    <location>
        <begin position="436"/>
        <end position="457"/>
    </location>
</feature>
<feature type="transmembrane region" description="Helical" evidence="6">
    <location>
        <begin position="199"/>
        <end position="220"/>
    </location>
</feature>
<reference evidence="8" key="1">
    <citation type="submission" date="2016-04" db="EMBL/GenBank/DDBJ databases">
        <title>Cephalotus genome sequencing.</title>
        <authorList>
            <person name="Fukushima K."/>
            <person name="Hasebe M."/>
            <person name="Fang X."/>
        </authorList>
    </citation>
    <scope>NUCLEOTIDE SEQUENCE [LARGE SCALE GENOMIC DNA]</scope>
    <source>
        <strain evidence="8">cv. St1</strain>
    </source>
</reference>
<dbReference type="Proteomes" id="UP000187406">
    <property type="component" value="Unassembled WGS sequence"/>
</dbReference>
<dbReference type="EMBL" id="BDDD01000910">
    <property type="protein sequence ID" value="GAV71369.1"/>
    <property type="molecule type" value="Genomic_DNA"/>
</dbReference>
<evidence type="ECO:0000256" key="2">
    <source>
        <dbReference type="ARBA" id="ARBA00005982"/>
    </source>
</evidence>
<dbReference type="InterPro" id="IPR000109">
    <property type="entry name" value="POT_fam"/>
</dbReference>
<keyword evidence="5 6" id="KW-0472">Membrane</keyword>
<feature type="transmembrane region" description="Helical" evidence="6">
    <location>
        <begin position="519"/>
        <end position="536"/>
    </location>
</feature>
<accession>A0A1Q3BTT4</accession>
<proteinExistence type="inferred from homology"/>
<dbReference type="SUPFAM" id="SSF103473">
    <property type="entry name" value="MFS general substrate transporter"/>
    <property type="match status" value="1"/>
</dbReference>
<comment type="similarity">
    <text evidence="2">Belongs to the major facilitator superfamily. Proton-dependent oligopeptide transporter (POT/PTR) (TC 2.A.17) family.</text>
</comment>
<gene>
    <name evidence="7" type="ORF">CFOL_v3_14863</name>
</gene>
<evidence type="ECO:0000256" key="5">
    <source>
        <dbReference type="ARBA" id="ARBA00023136"/>
    </source>
</evidence>
<feature type="transmembrane region" description="Helical" evidence="6">
    <location>
        <begin position="23"/>
        <end position="52"/>
    </location>
</feature>
<dbReference type="CDD" id="cd17416">
    <property type="entry name" value="MFS_NPF1_2"/>
    <property type="match status" value="1"/>
</dbReference>
<dbReference type="AlphaFoldDB" id="A0A1Q3BTT4"/>
<feature type="transmembrane region" description="Helical" evidence="6">
    <location>
        <begin position="322"/>
        <end position="345"/>
    </location>
</feature>
<evidence type="ECO:0000256" key="6">
    <source>
        <dbReference type="SAM" id="Phobius"/>
    </source>
</evidence>
<dbReference type="Gene3D" id="1.20.1250.20">
    <property type="entry name" value="MFS general substrate transporter like domains"/>
    <property type="match status" value="1"/>
</dbReference>
<sequence>MDARLSAVEQAQASNSESKNRGWISFSFIIGAVAGCAIGGMGWISNLIVFLINEFNFKSIAAAQIFNVVNGCICLFPVIGAIIADSYLSCFSVFFIFSCFSVLGTVLLTFSVTKRQPCDMVSSFCKSPSKIQFSVLYTGITLATIGFGCTRFILSTMGANQFDKPKDQGTFFNWYFFTAYASAIVSTTVIVYVQDNVSWEWGFGLCAAAIFVGLAIFLGGNFSYRRDKLQGSPFKNIARVVTAYARKRKASLSPQSEDYYHESDEEMKMQAMTPTKRLRFLNRAALKTEGDIGPDGSITSPWRLCTVQHVEDFKTLIRIFPLWSTTLFLSIPIAVQSSLIVLQALTMDRHLGPHFKIPAGSVAVIVLISTSISLTIIDRFICPMWKRLTGFSLTPLQRIGVGHVFNILSMVVSALVETKRLQIAHNHHLQSHPGSIVPMLVLWLFPQLILVGIGEAFHFPGQVALYYQEFPASLQSTATAMVPVIIGVAYYSGSALISLLQRMTSWLPNDINNGRLDNVYWLLVVLAVLNFGYYLLCAKLYKYQNLEKEIHSSVDSDN</sequence>
<evidence type="ECO:0000256" key="1">
    <source>
        <dbReference type="ARBA" id="ARBA00004141"/>
    </source>
</evidence>
<protein>
    <submittedName>
        <fullName evidence="7">PTR2 domain-containing protein</fullName>
    </submittedName>
</protein>
<dbReference type="GO" id="GO:0022857">
    <property type="term" value="F:transmembrane transporter activity"/>
    <property type="evidence" value="ECO:0007669"/>
    <property type="project" value="InterPro"/>
</dbReference>
<evidence type="ECO:0000256" key="3">
    <source>
        <dbReference type="ARBA" id="ARBA00022692"/>
    </source>
</evidence>
<dbReference type="OrthoDB" id="8904098at2759"/>
<dbReference type="GO" id="GO:0016020">
    <property type="term" value="C:membrane"/>
    <property type="evidence" value="ECO:0007669"/>
    <property type="project" value="UniProtKB-SubCell"/>
</dbReference>
<dbReference type="InterPro" id="IPR036259">
    <property type="entry name" value="MFS_trans_sf"/>
</dbReference>
<evidence type="ECO:0000256" key="4">
    <source>
        <dbReference type="ARBA" id="ARBA00022989"/>
    </source>
</evidence>
<dbReference type="InParanoid" id="A0A1Q3BTT4"/>
<comment type="caution">
    <text evidence="7">The sequence shown here is derived from an EMBL/GenBank/DDBJ whole genome shotgun (WGS) entry which is preliminary data.</text>
</comment>
<feature type="transmembrane region" description="Helical" evidence="6">
    <location>
        <begin position="131"/>
        <end position="154"/>
    </location>
</feature>
<feature type="transmembrane region" description="Helical" evidence="6">
    <location>
        <begin position="357"/>
        <end position="377"/>
    </location>
</feature>
<feature type="transmembrane region" description="Helical" evidence="6">
    <location>
        <begin position="174"/>
        <end position="193"/>
    </location>
</feature>
<feature type="transmembrane region" description="Helical" evidence="6">
    <location>
        <begin position="64"/>
        <end position="84"/>
    </location>
</feature>
<keyword evidence="4 6" id="KW-1133">Transmembrane helix</keyword>
<feature type="transmembrane region" description="Helical" evidence="6">
    <location>
        <begin position="91"/>
        <end position="111"/>
    </location>
</feature>
<dbReference type="FunCoup" id="A0A1Q3BTT4">
    <property type="interactions" value="42"/>
</dbReference>